<accession>A0A9R1UKN9</accession>
<name>A0A9R1UKN9_LACSA</name>
<evidence type="ECO:0000256" key="1">
    <source>
        <dbReference type="SAM" id="MobiDB-lite"/>
    </source>
</evidence>
<dbReference type="Proteomes" id="UP000235145">
    <property type="component" value="Unassembled WGS sequence"/>
</dbReference>
<feature type="region of interest" description="Disordered" evidence="1">
    <location>
        <begin position="16"/>
        <end position="48"/>
    </location>
</feature>
<reference evidence="2 3" key="1">
    <citation type="journal article" date="2017" name="Nat. Commun.">
        <title>Genome assembly with in vitro proximity ligation data and whole-genome triplication in lettuce.</title>
        <authorList>
            <person name="Reyes-Chin-Wo S."/>
            <person name="Wang Z."/>
            <person name="Yang X."/>
            <person name="Kozik A."/>
            <person name="Arikit S."/>
            <person name="Song C."/>
            <person name="Xia L."/>
            <person name="Froenicke L."/>
            <person name="Lavelle D.O."/>
            <person name="Truco M.J."/>
            <person name="Xia R."/>
            <person name="Zhu S."/>
            <person name="Xu C."/>
            <person name="Xu H."/>
            <person name="Xu X."/>
            <person name="Cox K."/>
            <person name="Korf I."/>
            <person name="Meyers B.C."/>
            <person name="Michelmore R.W."/>
        </authorList>
    </citation>
    <scope>NUCLEOTIDE SEQUENCE [LARGE SCALE GENOMIC DNA]</scope>
    <source>
        <strain evidence="3">cv. Salinas</strain>
        <tissue evidence="2">Seedlings</tissue>
    </source>
</reference>
<evidence type="ECO:0000313" key="3">
    <source>
        <dbReference type="Proteomes" id="UP000235145"/>
    </source>
</evidence>
<dbReference type="EMBL" id="NBSK02000009">
    <property type="protein sequence ID" value="KAJ0188621.1"/>
    <property type="molecule type" value="Genomic_DNA"/>
</dbReference>
<dbReference type="AlphaFoldDB" id="A0A9R1UKN9"/>
<evidence type="ECO:0000313" key="2">
    <source>
        <dbReference type="EMBL" id="KAJ0188621.1"/>
    </source>
</evidence>
<keyword evidence="3" id="KW-1185">Reference proteome</keyword>
<comment type="caution">
    <text evidence="2">The sequence shown here is derived from an EMBL/GenBank/DDBJ whole genome shotgun (WGS) entry which is preliminary data.</text>
</comment>
<gene>
    <name evidence="2" type="ORF">LSAT_V11C900471890</name>
</gene>
<organism evidence="2 3">
    <name type="scientific">Lactuca sativa</name>
    <name type="common">Garden lettuce</name>
    <dbReference type="NCBI Taxonomy" id="4236"/>
    <lineage>
        <taxon>Eukaryota</taxon>
        <taxon>Viridiplantae</taxon>
        <taxon>Streptophyta</taxon>
        <taxon>Embryophyta</taxon>
        <taxon>Tracheophyta</taxon>
        <taxon>Spermatophyta</taxon>
        <taxon>Magnoliopsida</taxon>
        <taxon>eudicotyledons</taxon>
        <taxon>Gunneridae</taxon>
        <taxon>Pentapetalae</taxon>
        <taxon>asterids</taxon>
        <taxon>campanulids</taxon>
        <taxon>Asterales</taxon>
        <taxon>Asteraceae</taxon>
        <taxon>Cichorioideae</taxon>
        <taxon>Cichorieae</taxon>
        <taxon>Lactucinae</taxon>
        <taxon>Lactuca</taxon>
    </lineage>
</organism>
<proteinExistence type="predicted"/>
<protein>
    <submittedName>
        <fullName evidence="2">Uncharacterized protein</fullName>
    </submittedName>
</protein>
<sequence>MAKQIEGITLKNEEDELYTSKSQRNFKPPAKVGYKNAEKRKSQQGTSQPWISQRLTIRVLGGGGSKETATIMESWATCLRIAHQIKVHHVRGAYEKVEIWASIRLTIMFSRLREENEMRIIGRAQLRMEMITRGTGSGSGSGSGSGTDPMDERLHDLITAEVTHCILDANLVIFGTVKEGIIEIMDERIRSFQAEIAAGQIGARAPSFRFDHEFEPSVEVQRLMREFQDLQQTFETMVEINAKFWERALLVPLYAANEEMRYHSMKRDDIREFVSFSGCKTVIEMVEKAHEQEIELELRKKRKPEQVQAVVGQAKKPNTSDRPSRTVAVVPSAVSRTVEPAEQWAQYVMRVASRVT</sequence>